<reference evidence="1" key="1">
    <citation type="journal article" date="2021" name="Proc. Natl. Acad. Sci. U.S.A.">
        <title>A Catalog of Tens of Thousands of Viruses from Human Metagenomes Reveals Hidden Associations with Chronic Diseases.</title>
        <authorList>
            <person name="Tisza M.J."/>
            <person name="Buck C.B."/>
        </authorList>
    </citation>
    <scope>NUCLEOTIDE SEQUENCE</scope>
    <source>
        <strain evidence="1">Ct5op20</strain>
    </source>
</reference>
<protein>
    <submittedName>
        <fullName evidence="1">Uncharacterized protein</fullName>
    </submittedName>
</protein>
<organism evidence="1">
    <name type="scientific">Siphoviridae sp. ct5op20</name>
    <dbReference type="NCBI Taxonomy" id="2826295"/>
    <lineage>
        <taxon>Viruses</taxon>
        <taxon>Duplodnaviria</taxon>
        <taxon>Heunggongvirae</taxon>
        <taxon>Uroviricota</taxon>
        <taxon>Caudoviricetes</taxon>
    </lineage>
</organism>
<sequence>MPRSMLHLQLHRKDQRSKLILKQLHKAILYKN</sequence>
<name>A0A8S5NS59_9CAUD</name>
<proteinExistence type="predicted"/>
<accession>A0A8S5NS59</accession>
<dbReference type="EMBL" id="BK015225">
    <property type="protein sequence ID" value="DAD96883.1"/>
    <property type="molecule type" value="Genomic_DNA"/>
</dbReference>
<evidence type="ECO:0000313" key="1">
    <source>
        <dbReference type="EMBL" id="DAD96883.1"/>
    </source>
</evidence>